<feature type="region of interest" description="Disordered" evidence="1">
    <location>
        <begin position="225"/>
        <end position="245"/>
    </location>
</feature>
<name>W2RKU6_CYPE1</name>
<evidence type="ECO:0000256" key="1">
    <source>
        <dbReference type="SAM" id="MobiDB-lite"/>
    </source>
</evidence>
<dbReference type="Gene3D" id="3.30.160.60">
    <property type="entry name" value="Classic Zinc Finger"/>
    <property type="match status" value="1"/>
</dbReference>
<organism evidence="2 3">
    <name type="scientific">Cyphellophora europaea (strain CBS 101466)</name>
    <name type="common">Phialophora europaea</name>
    <dbReference type="NCBI Taxonomy" id="1220924"/>
    <lineage>
        <taxon>Eukaryota</taxon>
        <taxon>Fungi</taxon>
        <taxon>Dikarya</taxon>
        <taxon>Ascomycota</taxon>
        <taxon>Pezizomycotina</taxon>
        <taxon>Eurotiomycetes</taxon>
        <taxon>Chaetothyriomycetidae</taxon>
        <taxon>Chaetothyriales</taxon>
        <taxon>Cyphellophoraceae</taxon>
        <taxon>Cyphellophora</taxon>
    </lineage>
</organism>
<gene>
    <name evidence="2" type="ORF">HMPREF1541_07917</name>
</gene>
<evidence type="ECO:0000313" key="3">
    <source>
        <dbReference type="Proteomes" id="UP000030752"/>
    </source>
</evidence>
<dbReference type="GeneID" id="19975256"/>
<proteinExistence type="predicted"/>
<dbReference type="RefSeq" id="XP_008720462.1">
    <property type="nucleotide sequence ID" value="XM_008722240.1"/>
</dbReference>
<dbReference type="AlphaFoldDB" id="W2RKU6"/>
<sequence>MLAFENHSKGNDKVPFDEIPHGILQLFSKWTGKVASRPVMKKTLFPLCPPGHVSITKGMHVMLVNESLVKQKAQGYPNLAKARAKLFELTQAGLDPRKPENRAKVKETKAAVRPDDSGLLDLVPAIATGRVYTSTSGSYRGPKKASAQVEIRNQQEGESGVGQVVNSLTCMQCSPPKQFNTKSTLSHHRMMAHSNRRYDCAWALQGRGCDRMGIERGYSTKANLKKHYKSTHNGIEVPPPKSGNE</sequence>
<reference evidence="2 3" key="1">
    <citation type="submission" date="2013-03" db="EMBL/GenBank/DDBJ databases">
        <title>The Genome Sequence of Phialophora europaea CBS 101466.</title>
        <authorList>
            <consortium name="The Broad Institute Genomics Platform"/>
            <person name="Cuomo C."/>
            <person name="de Hoog S."/>
            <person name="Gorbushina A."/>
            <person name="Walker B."/>
            <person name="Young S.K."/>
            <person name="Zeng Q."/>
            <person name="Gargeya S."/>
            <person name="Fitzgerald M."/>
            <person name="Haas B."/>
            <person name="Abouelleil A."/>
            <person name="Allen A.W."/>
            <person name="Alvarado L."/>
            <person name="Arachchi H.M."/>
            <person name="Berlin A.M."/>
            <person name="Chapman S.B."/>
            <person name="Gainer-Dewar J."/>
            <person name="Goldberg J."/>
            <person name="Griggs A."/>
            <person name="Gujja S."/>
            <person name="Hansen M."/>
            <person name="Howarth C."/>
            <person name="Imamovic A."/>
            <person name="Ireland A."/>
            <person name="Larimer J."/>
            <person name="McCowan C."/>
            <person name="Murphy C."/>
            <person name="Pearson M."/>
            <person name="Poon T.W."/>
            <person name="Priest M."/>
            <person name="Roberts A."/>
            <person name="Saif S."/>
            <person name="Shea T."/>
            <person name="Sisk P."/>
            <person name="Sykes S."/>
            <person name="Wortman J."/>
            <person name="Nusbaum C."/>
            <person name="Birren B."/>
        </authorList>
    </citation>
    <scope>NUCLEOTIDE SEQUENCE [LARGE SCALE GENOMIC DNA]</scope>
    <source>
        <strain evidence="2 3">CBS 101466</strain>
    </source>
</reference>
<dbReference type="HOGENOM" id="CLU_1133550_0_0_1"/>
<dbReference type="VEuPathDB" id="FungiDB:HMPREF1541_07917"/>
<keyword evidence="3" id="KW-1185">Reference proteome</keyword>
<dbReference type="Proteomes" id="UP000030752">
    <property type="component" value="Unassembled WGS sequence"/>
</dbReference>
<dbReference type="eggNOG" id="ENOG502RXMW">
    <property type="taxonomic scope" value="Eukaryota"/>
</dbReference>
<accession>W2RKU6</accession>
<dbReference type="InParanoid" id="W2RKU6"/>
<protein>
    <submittedName>
        <fullName evidence="2">Uncharacterized protein</fullName>
    </submittedName>
</protein>
<evidence type="ECO:0000313" key="2">
    <source>
        <dbReference type="EMBL" id="ETN36930.1"/>
    </source>
</evidence>
<dbReference type="EMBL" id="KB822724">
    <property type="protein sequence ID" value="ETN36930.1"/>
    <property type="molecule type" value="Genomic_DNA"/>
</dbReference>